<evidence type="ECO:0000256" key="5">
    <source>
        <dbReference type="ARBA" id="ARBA00023170"/>
    </source>
</evidence>
<dbReference type="PANTHER" id="PTHR46877:SF12">
    <property type="entry name" value="EPHRIN TYPE-A RECEPTOR 3"/>
    <property type="match status" value="1"/>
</dbReference>
<protein>
    <recommendedName>
        <fullName evidence="6">Protein kinase domain-containing protein</fullName>
    </recommendedName>
</protein>
<dbReference type="InterPro" id="IPR001245">
    <property type="entry name" value="Ser-Thr/Tyr_kinase_cat_dom"/>
</dbReference>
<dbReference type="Pfam" id="PF07714">
    <property type="entry name" value="PK_Tyr_Ser-Thr"/>
    <property type="match status" value="1"/>
</dbReference>
<sequence length="70" mass="7786">KHDAQFTVIQLVGMLRGIASGMKYLSDMGYVHRDLAARNILINSNLVCKVSDFGLSRVLEDDPEAAYTTR</sequence>
<dbReference type="GO" id="GO:0005005">
    <property type="term" value="F:transmembrane-ephrin receptor activity"/>
    <property type="evidence" value="ECO:0007669"/>
    <property type="project" value="TreeGrafter"/>
</dbReference>
<dbReference type="InterPro" id="IPR050449">
    <property type="entry name" value="Ephrin_rcpt_TKs"/>
</dbReference>
<dbReference type="PROSITE" id="PS00109">
    <property type="entry name" value="PROTEIN_KINASE_TYR"/>
    <property type="match status" value="1"/>
</dbReference>
<evidence type="ECO:0000313" key="8">
    <source>
        <dbReference type="Proteomes" id="UP000092124"/>
    </source>
</evidence>
<evidence type="ECO:0000256" key="3">
    <source>
        <dbReference type="ARBA" id="ARBA00022840"/>
    </source>
</evidence>
<proteinExistence type="predicted"/>
<feature type="domain" description="Protein kinase" evidence="6">
    <location>
        <begin position="1"/>
        <end position="70"/>
    </location>
</feature>
<dbReference type="PANTHER" id="PTHR46877">
    <property type="entry name" value="EPH RECEPTOR A5"/>
    <property type="match status" value="1"/>
</dbReference>
<evidence type="ECO:0000256" key="4">
    <source>
        <dbReference type="ARBA" id="ARBA00023136"/>
    </source>
</evidence>
<dbReference type="AlphaFoldDB" id="A0A1A6GRT5"/>
<dbReference type="GO" id="GO:0007411">
    <property type="term" value="P:axon guidance"/>
    <property type="evidence" value="ECO:0007669"/>
    <property type="project" value="TreeGrafter"/>
</dbReference>
<evidence type="ECO:0000256" key="2">
    <source>
        <dbReference type="ARBA" id="ARBA00022741"/>
    </source>
</evidence>
<dbReference type="Gene3D" id="1.10.510.10">
    <property type="entry name" value="Transferase(Phosphotransferase) domain 1"/>
    <property type="match status" value="1"/>
</dbReference>
<comment type="subcellular location">
    <subcellularLocation>
        <location evidence="1">Membrane</location>
        <topology evidence="1">Single-pass membrane protein</topology>
    </subcellularLocation>
</comment>
<keyword evidence="3" id="KW-0067">ATP-binding</keyword>
<name>A0A1A6GRT5_NEOLE</name>
<feature type="non-terminal residue" evidence="7">
    <location>
        <position position="1"/>
    </location>
</feature>
<dbReference type="PROSITE" id="PS50011">
    <property type="entry name" value="PROTEIN_KINASE_DOM"/>
    <property type="match status" value="1"/>
</dbReference>
<evidence type="ECO:0000313" key="7">
    <source>
        <dbReference type="EMBL" id="OBS69028.1"/>
    </source>
</evidence>
<keyword evidence="2" id="KW-0547">Nucleotide-binding</keyword>
<dbReference type="InterPro" id="IPR000719">
    <property type="entry name" value="Prot_kinase_dom"/>
</dbReference>
<organism evidence="7 8">
    <name type="scientific">Neotoma lepida</name>
    <name type="common">Desert woodrat</name>
    <dbReference type="NCBI Taxonomy" id="56216"/>
    <lineage>
        <taxon>Eukaryota</taxon>
        <taxon>Metazoa</taxon>
        <taxon>Chordata</taxon>
        <taxon>Craniata</taxon>
        <taxon>Vertebrata</taxon>
        <taxon>Euteleostomi</taxon>
        <taxon>Mammalia</taxon>
        <taxon>Eutheria</taxon>
        <taxon>Euarchontoglires</taxon>
        <taxon>Glires</taxon>
        <taxon>Rodentia</taxon>
        <taxon>Myomorpha</taxon>
        <taxon>Muroidea</taxon>
        <taxon>Cricetidae</taxon>
        <taxon>Neotominae</taxon>
        <taxon>Neotoma</taxon>
    </lineage>
</organism>
<feature type="non-terminal residue" evidence="7">
    <location>
        <position position="70"/>
    </location>
</feature>
<keyword evidence="5" id="KW-0675">Receptor</keyword>
<gene>
    <name evidence="7" type="ORF">A6R68_02431</name>
</gene>
<evidence type="ECO:0000259" key="6">
    <source>
        <dbReference type="PROSITE" id="PS50011"/>
    </source>
</evidence>
<reference evidence="7 8" key="1">
    <citation type="submission" date="2016-06" db="EMBL/GenBank/DDBJ databases">
        <title>The Draft Genome Sequence and Annotation of the Desert Woodrat Neotoma lepida.</title>
        <authorList>
            <person name="Campbell M."/>
            <person name="Oakeson K.F."/>
            <person name="Yandell M."/>
            <person name="Halpert J.R."/>
            <person name="Dearing D."/>
        </authorList>
    </citation>
    <scope>NUCLEOTIDE SEQUENCE [LARGE SCALE GENOMIC DNA]</scope>
    <source>
        <strain evidence="7">417</strain>
        <tissue evidence="7">Liver</tissue>
    </source>
</reference>
<dbReference type="InterPro" id="IPR011009">
    <property type="entry name" value="Kinase-like_dom_sf"/>
</dbReference>
<keyword evidence="8" id="KW-1185">Reference proteome</keyword>
<comment type="caution">
    <text evidence="7">The sequence shown here is derived from an EMBL/GenBank/DDBJ whole genome shotgun (WGS) entry which is preliminary data.</text>
</comment>
<accession>A0A1A6GRT5</accession>
<evidence type="ECO:0000256" key="1">
    <source>
        <dbReference type="ARBA" id="ARBA00004167"/>
    </source>
</evidence>
<dbReference type="GO" id="GO:0030425">
    <property type="term" value="C:dendrite"/>
    <property type="evidence" value="ECO:0007669"/>
    <property type="project" value="TreeGrafter"/>
</dbReference>
<dbReference type="OrthoDB" id="3256376at2759"/>
<dbReference type="Proteomes" id="UP000092124">
    <property type="component" value="Unassembled WGS sequence"/>
</dbReference>
<dbReference type="EMBL" id="LZPO01075811">
    <property type="protein sequence ID" value="OBS69028.1"/>
    <property type="molecule type" value="Genomic_DNA"/>
</dbReference>
<keyword evidence="4" id="KW-0472">Membrane</keyword>
<dbReference type="GO" id="GO:0005524">
    <property type="term" value="F:ATP binding"/>
    <property type="evidence" value="ECO:0007669"/>
    <property type="project" value="UniProtKB-KW"/>
</dbReference>
<dbReference type="InterPro" id="IPR008266">
    <property type="entry name" value="Tyr_kinase_AS"/>
</dbReference>
<dbReference type="SUPFAM" id="SSF56112">
    <property type="entry name" value="Protein kinase-like (PK-like)"/>
    <property type="match status" value="1"/>
</dbReference>
<dbReference type="GO" id="GO:0005886">
    <property type="term" value="C:plasma membrane"/>
    <property type="evidence" value="ECO:0007669"/>
    <property type="project" value="TreeGrafter"/>
</dbReference>
<dbReference type="STRING" id="56216.A0A1A6GRT5"/>